<dbReference type="PANTHER" id="PTHR31296">
    <property type="entry name" value="UPF0565 PROTEIN C2ORF69"/>
    <property type="match status" value="1"/>
</dbReference>
<evidence type="ECO:0000313" key="1">
    <source>
        <dbReference type="EMBL" id="CAL7935727.1"/>
    </source>
</evidence>
<accession>A0ABP1N425</accession>
<dbReference type="Pfam" id="PF10561">
    <property type="entry name" value="C2orf69"/>
    <property type="match status" value="2"/>
</dbReference>
<gene>
    <name evidence="1" type="ORF">XYLVIOL_LOCUS1771</name>
</gene>
<keyword evidence="2" id="KW-1185">Reference proteome</keyword>
<comment type="caution">
    <text evidence="1">The sequence shown here is derived from an EMBL/GenBank/DDBJ whole genome shotgun (WGS) entry which is preliminary data.</text>
</comment>
<dbReference type="EMBL" id="CAXAJV020001286">
    <property type="protein sequence ID" value="CAL7935727.1"/>
    <property type="molecule type" value="Genomic_DNA"/>
</dbReference>
<organism evidence="1 2">
    <name type="scientific">Xylocopa violacea</name>
    <name type="common">Violet carpenter bee</name>
    <name type="synonym">Apis violacea</name>
    <dbReference type="NCBI Taxonomy" id="135666"/>
    <lineage>
        <taxon>Eukaryota</taxon>
        <taxon>Metazoa</taxon>
        <taxon>Ecdysozoa</taxon>
        <taxon>Arthropoda</taxon>
        <taxon>Hexapoda</taxon>
        <taxon>Insecta</taxon>
        <taxon>Pterygota</taxon>
        <taxon>Neoptera</taxon>
        <taxon>Endopterygota</taxon>
        <taxon>Hymenoptera</taxon>
        <taxon>Apocrita</taxon>
        <taxon>Aculeata</taxon>
        <taxon>Apoidea</taxon>
        <taxon>Anthophila</taxon>
        <taxon>Apidae</taxon>
        <taxon>Xylocopa</taxon>
        <taxon>Xylocopa</taxon>
    </lineage>
</organism>
<dbReference type="Proteomes" id="UP001642520">
    <property type="component" value="Unassembled WGS sequence"/>
</dbReference>
<protein>
    <submittedName>
        <fullName evidence="1">Uncharacterized protein</fullName>
    </submittedName>
</protein>
<dbReference type="PANTHER" id="PTHR31296:SF1">
    <property type="entry name" value="MITOCHONDRIAL PROTEIN C2ORF69"/>
    <property type="match status" value="1"/>
</dbReference>
<dbReference type="InterPro" id="IPR018881">
    <property type="entry name" value="C2orf69_mit"/>
</dbReference>
<sequence length="288" mass="33428">MSSKIWVWKKVPGSIGRCNDIIYAHPILPPNQDVLLYFGGDVQDIQENMEQHADSKKYIEWSLQNTAQILSTCFPKKHVLVVRPSRMYVTKHAMFSCFDNFVQSNEYGVPVFLPAHNALKHLQELVKSCLDHIKTCSVDEDPICFNIEKIKLTLIGFSKGCVVLNQLLHEFHYYQNKSKSDTEINNFIKLIKSMWWLDGGHAGLKDTWVTDISVLKSFAKLKIDANIHVTPYQVQDSHRPWIRKEENQFYNILQTMGVLVNRTLHFADKPRSLQHHFNVLKAIQNYTE</sequence>
<name>A0ABP1N425_XYLVO</name>
<evidence type="ECO:0000313" key="2">
    <source>
        <dbReference type="Proteomes" id="UP001642520"/>
    </source>
</evidence>
<reference evidence="1 2" key="1">
    <citation type="submission" date="2024-08" db="EMBL/GenBank/DDBJ databases">
        <authorList>
            <person name="Will J Nash"/>
            <person name="Angela Man"/>
            <person name="Seanna McTaggart"/>
            <person name="Kendall Baker"/>
            <person name="Tom Barker"/>
            <person name="Leah Catchpole"/>
            <person name="Alex Durrant"/>
            <person name="Karim Gharbi"/>
            <person name="Naomi Irish"/>
            <person name="Gemy Kaithakottil"/>
            <person name="Debby Ku"/>
            <person name="Aaliyah Providence"/>
            <person name="Felix Shaw"/>
            <person name="David Swarbreck"/>
            <person name="Chris Watkins"/>
            <person name="Ann M. McCartney"/>
            <person name="Giulio Formenti"/>
            <person name="Alice Mouton"/>
            <person name="Noel Vella"/>
            <person name="Bjorn M von Reumont"/>
            <person name="Adriana Vella"/>
            <person name="Wilfried Haerty"/>
        </authorList>
    </citation>
    <scope>NUCLEOTIDE SEQUENCE [LARGE SCALE GENOMIC DNA]</scope>
</reference>
<proteinExistence type="predicted"/>